<protein>
    <recommendedName>
        <fullName evidence="3">F-box domain-containing protein</fullName>
    </recommendedName>
</protein>
<evidence type="ECO:0000313" key="2">
    <source>
        <dbReference type="Proteomes" id="UP000663846"/>
    </source>
</evidence>
<reference evidence="1" key="1">
    <citation type="submission" date="2021-01" db="EMBL/GenBank/DDBJ databases">
        <authorList>
            <person name="Kaushik A."/>
        </authorList>
    </citation>
    <scope>NUCLEOTIDE SEQUENCE</scope>
    <source>
        <strain evidence="1">AG1-1C</strain>
    </source>
</reference>
<evidence type="ECO:0008006" key="3">
    <source>
        <dbReference type="Google" id="ProtNLM"/>
    </source>
</evidence>
<evidence type="ECO:0000313" key="1">
    <source>
        <dbReference type="EMBL" id="CAE6441713.1"/>
    </source>
</evidence>
<gene>
    <name evidence="1" type="ORF">RDB_LOCUS130894</name>
</gene>
<dbReference type="Gene3D" id="1.20.1280.50">
    <property type="match status" value="1"/>
</dbReference>
<accession>A0A8H3G698</accession>
<comment type="caution">
    <text evidence="1">The sequence shown here is derived from an EMBL/GenBank/DDBJ whole genome shotgun (WGS) entry which is preliminary data.</text>
</comment>
<name>A0A8H3G698_9AGAM</name>
<dbReference type="Proteomes" id="UP000663846">
    <property type="component" value="Unassembled WGS sequence"/>
</dbReference>
<proteinExistence type="predicted"/>
<dbReference type="EMBL" id="CAJMWS010000402">
    <property type="protein sequence ID" value="CAE6441713.1"/>
    <property type="molecule type" value="Genomic_DNA"/>
</dbReference>
<dbReference type="AlphaFoldDB" id="A0A8H3G698"/>
<sequence length="491" mass="56239">MQHMYDHTILTAPINKLPTELLIDIFLLVLKKRCHNPHCTGGNRSENRIRYPDRLAHVCYRWHEIVISLPLLWTHIDLNPRTSMSGSLVHHARNYTNRAGRLTLDLHLDDRGCTRTGACIIEDIVSFTADRTQSLDFIITSPEILHFHRFVFEQMIPRLSPRVFKTLRISCEVSLPDPFIAGRDSDPWLVQDSDNPNDYDWGPNILRWKQEIINNSFSGVANLHLQGVFFNWSSMLYHGLIDLRLTSPPIGRATDIDIYTLNLVLSKCPGLQIFHFSLQLITHEVADDEVFFEQPCDPVSLPVLEVIEVSTAHAYTGGRPSFHAGSLLRLLAPGSKPLRLTLETGHSPNEPLFNSDGMKEFLARSRVELLCVRSGHPLMDELRLCHLPDLKVLMFDSCRRISASPNPNWSLEVQSFFVNATTLNLKDLHSMVRLCRNELVLSMCRVLPMLADEKKAHFMPQEELQAMFPTVKFTPSERLWCDLVARWDILD</sequence>
<organism evidence="1 2">
    <name type="scientific">Rhizoctonia solani</name>
    <dbReference type="NCBI Taxonomy" id="456999"/>
    <lineage>
        <taxon>Eukaryota</taxon>
        <taxon>Fungi</taxon>
        <taxon>Dikarya</taxon>
        <taxon>Basidiomycota</taxon>
        <taxon>Agaricomycotina</taxon>
        <taxon>Agaricomycetes</taxon>
        <taxon>Cantharellales</taxon>
        <taxon>Ceratobasidiaceae</taxon>
        <taxon>Rhizoctonia</taxon>
    </lineage>
</organism>